<gene>
    <name evidence="2" type="ORF">K7X08_024036</name>
</gene>
<evidence type="ECO:0000256" key="1">
    <source>
        <dbReference type="SAM" id="MobiDB-lite"/>
    </source>
</evidence>
<comment type="caution">
    <text evidence="2">The sequence shown here is derived from an EMBL/GenBank/DDBJ whole genome shotgun (WGS) entry which is preliminary data.</text>
</comment>
<dbReference type="AlphaFoldDB" id="A0A9Q1RFM0"/>
<keyword evidence="3" id="KW-1185">Reference proteome</keyword>
<accession>A0A9Q1RFM0</accession>
<dbReference type="Proteomes" id="UP001152561">
    <property type="component" value="Unassembled WGS sequence"/>
</dbReference>
<dbReference type="EMBL" id="JAJAGQ010000009">
    <property type="protein sequence ID" value="KAJ8553358.1"/>
    <property type="molecule type" value="Genomic_DNA"/>
</dbReference>
<proteinExistence type="predicted"/>
<sequence>MTRSRAAAPENSTLTRTTAELSKQRGQKRALQINSNTTILRERNKNVPLTAHVEQKCRPVLKDVTNICRKTSNGDCVNAIKVPKKKIMRVGNSSMNVSKATTSVDAEVYQFPAELPPRSSINQS</sequence>
<reference evidence="3" key="1">
    <citation type="journal article" date="2023" name="Proc. Natl. Acad. Sci. U.S.A.">
        <title>Genomic and structural basis for evolution of tropane alkaloid biosynthesis.</title>
        <authorList>
            <person name="Wanga Y.-J."/>
            <person name="Taina T."/>
            <person name="Yua J.-Y."/>
            <person name="Lia J."/>
            <person name="Xua B."/>
            <person name="Chenc J."/>
            <person name="D'Auriad J.C."/>
            <person name="Huanga J.-P."/>
            <person name="Huanga S.-X."/>
        </authorList>
    </citation>
    <scope>NUCLEOTIDE SEQUENCE [LARGE SCALE GENOMIC DNA]</scope>
    <source>
        <strain evidence="3">cv. KIB-2019</strain>
    </source>
</reference>
<name>A0A9Q1RFM0_9SOLA</name>
<feature type="compositionally biased region" description="Polar residues" evidence="1">
    <location>
        <begin position="10"/>
        <end position="21"/>
    </location>
</feature>
<evidence type="ECO:0000313" key="3">
    <source>
        <dbReference type="Proteomes" id="UP001152561"/>
    </source>
</evidence>
<evidence type="ECO:0000313" key="2">
    <source>
        <dbReference type="EMBL" id="KAJ8553358.1"/>
    </source>
</evidence>
<protein>
    <submittedName>
        <fullName evidence="2">Uncharacterized protein</fullName>
    </submittedName>
</protein>
<organism evidence="2 3">
    <name type="scientific">Anisodus acutangulus</name>
    <dbReference type="NCBI Taxonomy" id="402998"/>
    <lineage>
        <taxon>Eukaryota</taxon>
        <taxon>Viridiplantae</taxon>
        <taxon>Streptophyta</taxon>
        <taxon>Embryophyta</taxon>
        <taxon>Tracheophyta</taxon>
        <taxon>Spermatophyta</taxon>
        <taxon>Magnoliopsida</taxon>
        <taxon>eudicotyledons</taxon>
        <taxon>Gunneridae</taxon>
        <taxon>Pentapetalae</taxon>
        <taxon>asterids</taxon>
        <taxon>lamiids</taxon>
        <taxon>Solanales</taxon>
        <taxon>Solanaceae</taxon>
        <taxon>Solanoideae</taxon>
        <taxon>Hyoscyameae</taxon>
        <taxon>Anisodus</taxon>
    </lineage>
</organism>
<feature type="region of interest" description="Disordered" evidence="1">
    <location>
        <begin position="1"/>
        <end position="30"/>
    </location>
</feature>